<keyword evidence="4 9" id="KW-0418">Kinase</keyword>
<dbReference type="GO" id="GO:0004674">
    <property type="term" value="F:protein serine/threonine kinase activity"/>
    <property type="evidence" value="ECO:0007669"/>
    <property type="project" value="UniProtKB-KW"/>
</dbReference>
<dbReference type="OrthoDB" id="4062651at2759"/>
<dbReference type="PROSITE" id="PS50011">
    <property type="entry name" value="PROTEIN_KINASE_DOM"/>
    <property type="match status" value="1"/>
</dbReference>
<gene>
    <name evidence="7" type="ORF">C1SCF055_LOCUS7031</name>
</gene>
<reference evidence="8" key="2">
    <citation type="submission" date="2024-04" db="EMBL/GenBank/DDBJ databases">
        <authorList>
            <person name="Chen Y."/>
            <person name="Shah S."/>
            <person name="Dougan E. K."/>
            <person name="Thang M."/>
            <person name="Chan C."/>
        </authorList>
    </citation>
    <scope>NUCLEOTIDE SEQUENCE [LARGE SCALE GENOMIC DNA]</scope>
</reference>
<organism evidence="7">
    <name type="scientific">Cladocopium goreaui</name>
    <dbReference type="NCBI Taxonomy" id="2562237"/>
    <lineage>
        <taxon>Eukaryota</taxon>
        <taxon>Sar</taxon>
        <taxon>Alveolata</taxon>
        <taxon>Dinophyceae</taxon>
        <taxon>Suessiales</taxon>
        <taxon>Symbiodiniaceae</taxon>
        <taxon>Cladocopium</taxon>
    </lineage>
</organism>
<dbReference type="EMBL" id="CAMXCT020000454">
    <property type="protein sequence ID" value="CAL1132420.1"/>
    <property type="molecule type" value="Genomic_DNA"/>
</dbReference>
<evidence type="ECO:0000256" key="2">
    <source>
        <dbReference type="ARBA" id="ARBA00022679"/>
    </source>
</evidence>
<evidence type="ECO:0000313" key="7">
    <source>
        <dbReference type="EMBL" id="CAI3979045.1"/>
    </source>
</evidence>
<evidence type="ECO:0000256" key="5">
    <source>
        <dbReference type="ARBA" id="ARBA00022840"/>
    </source>
</evidence>
<name>A0A9P1BUV7_9DINO</name>
<dbReference type="Gene3D" id="1.10.510.10">
    <property type="entry name" value="Transferase(Phosphotransferase) domain 1"/>
    <property type="match status" value="1"/>
</dbReference>
<evidence type="ECO:0000313" key="10">
    <source>
        <dbReference type="Proteomes" id="UP001152797"/>
    </source>
</evidence>
<dbReference type="Proteomes" id="UP001152797">
    <property type="component" value="Unassembled WGS sequence"/>
</dbReference>
<evidence type="ECO:0000313" key="8">
    <source>
        <dbReference type="EMBL" id="CAL1132420.1"/>
    </source>
</evidence>
<keyword evidence="2" id="KW-0808">Transferase</keyword>
<evidence type="ECO:0000259" key="6">
    <source>
        <dbReference type="PROSITE" id="PS50011"/>
    </source>
</evidence>
<comment type="caution">
    <text evidence="7">The sequence shown here is derived from an EMBL/GenBank/DDBJ whole genome shotgun (WGS) entry which is preliminary data.</text>
</comment>
<dbReference type="InterPro" id="IPR011009">
    <property type="entry name" value="Kinase-like_dom_sf"/>
</dbReference>
<keyword evidence="1" id="KW-0723">Serine/threonine-protein kinase</keyword>
<dbReference type="EMBL" id="CAMXCT030000454">
    <property type="protein sequence ID" value="CAL4766357.1"/>
    <property type="molecule type" value="Genomic_DNA"/>
</dbReference>
<reference evidence="7" key="1">
    <citation type="submission" date="2022-10" db="EMBL/GenBank/DDBJ databases">
        <authorList>
            <person name="Chen Y."/>
            <person name="Dougan E. K."/>
            <person name="Chan C."/>
            <person name="Rhodes N."/>
            <person name="Thang M."/>
        </authorList>
    </citation>
    <scope>NUCLEOTIDE SEQUENCE</scope>
</reference>
<accession>A0A9P1BUV7</accession>
<dbReference type="Pfam" id="PF00069">
    <property type="entry name" value="Pkinase"/>
    <property type="match status" value="1"/>
</dbReference>
<dbReference type="PANTHER" id="PTHR24349">
    <property type="entry name" value="SERINE/THREONINE-PROTEIN KINASE"/>
    <property type="match status" value="1"/>
</dbReference>
<dbReference type="SUPFAM" id="SSF56112">
    <property type="entry name" value="Protein kinase-like (PK-like)"/>
    <property type="match status" value="1"/>
</dbReference>
<keyword evidence="3" id="KW-0547">Nucleotide-binding</keyword>
<protein>
    <submittedName>
        <fullName evidence="9">Protein kinase domain-containing protein</fullName>
    </submittedName>
</protein>
<dbReference type="GO" id="GO:0005524">
    <property type="term" value="F:ATP binding"/>
    <property type="evidence" value="ECO:0007669"/>
    <property type="project" value="UniProtKB-KW"/>
</dbReference>
<sequence length="667" mass="73800">MKAHRFSPRPHAEDPANALKGLPQLLLHRVHMCRNTIQPISVVWRHTTPSRHYKRVAECISAAENSVTEARMSASAAPTSRVPLPTITIEPPKLVITVSDPDSGRRVSHKISLAFCDAVPCMLTGTNIVGLEPDCNPGEESGKMGVLLAKAPTKSKDLRATMTSGNGAEDKYAVASQLWLVYADECSPRQLQDILLTMSLQGAILHNISPRWEIMESPLRQGFYGLLVSGKAVKAADQEPAQQITMKIPGKVRVVDLYNEVKTSLVVKGHENVVDFRGIFYMDAMECKHVAELLSPSMACNIATYHSEIALVFSSIEGMSLQSWAHSEHGLSEACSLHALKGIGEALRYIHSLQVVHSNVNPESIFIKTDGESVLADFGYAVHMDGGMPVGLGQPVPVQFSAPEQVSDSCCYGVAADIFALGGCLYYALSDLQPFKGKCREDIVYSIVHRSPDLGRPEFKYVSAKTRDFIRMLMYKEPTLRPTAEEACQVLRNPEHSFFSDAVSELMDVRQPPITGVGTLLQRIGRCLRKRATAVRRNCADLARRSRISRRSSKSVVPFDDLTLVVPDDPGQKKAPRATSTTKCLLVKEDSDKAATELRYVLLNTFDLLLSVQDVRTCLPCLSWPQLLTQDDSGIIALLWLWFSTAWHPYWRSEGERQRAVFGKQAF</sequence>
<proteinExistence type="predicted"/>
<evidence type="ECO:0000256" key="1">
    <source>
        <dbReference type="ARBA" id="ARBA00022527"/>
    </source>
</evidence>
<evidence type="ECO:0000256" key="4">
    <source>
        <dbReference type="ARBA" id="ARBA00022777"/>
    </source>
</evidence>
<dbReference type="EMBL" id="CAMXCT010000454">
    <property type="protein sequence ID" value="CAI3979045.1"/>
    <property type="molecule type" value="Genomic_DNA"/>
</dbReference>
<feature type="domain" description="Protein kinase" evidence="6">
    <location>
        <begin position="213"/>
        <end position="499"/>
    </location>
</feature>
<evidence type="ECO:0000313" key="9">
    <source>
        <dbReference type="EMBL" id="CAL4766357.1"/>
    </source>
</evidence>
<dbReference type="InterPro" id="IPR000719">
    <property type="entry name" value="Prot_kinase_dom"/>
</dbReference>
<dbReference type="InterPro" id="IPR050205">
    <property type="entry name" value="CDPK_Ser/Thr_kinases"/>
</dbReference>
<keyword evidence="10" id="KW-1185">Reference proteome</keyword>
<evidence type="ECO:0000256" key="3">
    <source>
        <dbReference type="ARBA" id="ARBA00022741"/>
    </source>
</evidence>
<keyword evidence="5" id="KW-0067">ATP-binding</keyword>
<dbReference type="AlphaFoldDB" id="A0A9P1BUV7"/>